<dbReference type="AlphaFoldDB" id="A0A9P7ZTN2"/>
<evidence type="ECO:0000256" key="2">
    <source>
        <dbReference type="SAM" id="Phobius"/>
    </source>
</evidence>
<dbReference type="EMBL" id="MU251245">
    <property type="protein sequence ID" value="KAG9257602.1"/>
    <property type="molecule type" value="Genomic_DNA"/>
</dbReference>
<feature type="compositionally biased region" description="Basic residues" evidence="1">
    <location>
        <begin position="1"/>
        <end position="11"/>
    </location>
</feature>
<keyword evidence="2" id="KW-0472">Membrane</keyword>
<dbReference type="OrthoDB" id="5397827at2759"/>
<reference evidence="3" key="1">
    <citation type="journal article" date="2021" name="IMA Fungus">
        <title>Genomic characterization of three marine fungi, including Emericellopsis atlantica sp. nov. with signatures of a generalist lifestyle and marine biomass degradation.</title>
        <authorList>
            <person name="Hagestad O.C."/>
            <person name="Hou L."/>
            <person name="Andersen J.H."/>
            <person name="Hansen E.H."/>
            <person name="Altermark B."/>
            <person name="Li C."/>
            <person name="Kuhnert E."/>
            <person name="Cox R.J."/>
            <person name="Crous P.W."/>
            <person name="Spatafora J.W."/>
            <person name="Lail K."/>
            <person name="Amirebrahimi M."/>
            <person name="Lipzen A."/>
            <person name="Pangilinan J."/>
            <person name="Andreopoulos W."/>
            <person name="Hayes R.D."/>
            <person name="Ng V."/>
            <person name="Grigoriev I.V."/>
            <person name="Jackson S.A."/>
            <person name="Sutton T.D.S."/>
            <person name="Dobson A.D.W."/>
            <person name="Rama T."/>
        </authorList>
    </citation>
    <scope>NUCLEOTIDE SEQUENCE</scope>
    <source>
        <strain evidence="3">TS7</strain>
    </source>
</reference>
<name>A0A9P7ZTN2_9HYPO</name>
<accession>A0A9P7ZTN2</accession>
<dbReference type="GeneID" id="70293810"/>
<evidence type="ECO:0000313" key="3">
    <source>
        <dbReference type="EMBL" id="KAG9257602.1"/>
    </source>
</evidence>
<sequence length="274" mass="31604">MGQIFNHHRQQTRANGSSPFATDAKMASRAVIPRFLLPLQGPLWRGLRIPLSQSLIIRFATTDAKGKDKDKQIVLEKPLKFNPPSHGSRLKRNTLPKYYGAQLTDAELAAQRVKSYPGMMAPEGTWAHWFWHSKTLHLCITMGTLLSMCVFTFFMDYAMNSPFKDLLPPISDLWKHPINFFYGWWDVIVMHERDKSIKARESRDQHQADVHKRRYFMKMHGIEPKNPITMVFGKDEKEMSEEELEAKALGKEMPETPKTEGDTPAGRKKLFGLF</sequence>
<feature type="region of interest" description="Disordered" evidence="1">
    <location>
        <begin position="238"/>
        <end position="274"/>
    </location>
</feature>
<evidence type="ECO:0000256" key="1">
    <source>
        <dbReference type="SAM" id="MobiDB-lite"/>
    </source>
</evidence>
<protein>
    <submittedName>
        <fullName evidence="3">Uncharacterized protein</fullName>
    </submittedName>
</protein>
<organism evidence="3 4">
    <name type="scientific">Emericellopsis atlantica</name>
    <dbReference type="NCBI Taxonomy" id="2614577"/>
    <lineage>
        <taxon>Eukaryota</taxon>
        <taxon>Fungi</taxon>
        <taxon>Dikarya</taxon>
        <taxon>Ascomycota</taxon>
        <taxon>Pezizomycotina</taxon>
        <taxon>Sordariomycetes</taxon>
        <taxon>Hypocreomycetidae</taxon>
        <taxon>Hypocreales</taxon>
        <taxon>Bionectriaceae</taxon>
        <taxon>Emericellopsis</taxon>
    </lineage>
</organism>
<comment type="caution">
    <text evidence="3">The sequence shown here is derived from an EMBL/GenBank/DDBJ whole genome shotgun (WGS) entry which is preliminary data.</text>
</comment>
<dbReference type="Proteomes" id="UP000887229">
    <property type="component" value="Unassembled WGS sequence"/>
</dbReference>
<feature type="region of interest" description="Disordered" evidence="1">
    <location>
        <begin position="1"/>
        <end position="20"/>
    </location>
</feature>
<feature type="compositionally biased region" description="Basic and acidic residues" evidence="1">
    <location>
        <begin position="245"/>
        <end position="261"/>
    </location>
</feature>
<feature type="transmembrane region" description="Helical" evidence="2">
    <location>
        <begin position="136"/>
        <end position="155"/>
    </location>
</feature>
<evidence type="ECO:0000313" key="4">
    <source>
        <dbReference type="Proteomes" id="UP000887229"/>
    </source>
</evidence>
<dbReference type="RefSeq" id="XP_046121526.1">
    <property type="nucleotide sequence ID" value="XM_046262907.1"/>
</dbReference>
<keyword evidence="4" id="KW-1185">Reference proteome</keyword>
<proteinExistence type="predicted"/>
<keyword evidence="2" id="KW-1133">Transmembrane helix</keyword>
<gene>
    <name evidence="3" type="ORF">F5Z01DRAFT_646469</name>
</gene>
<keyword evidence="2" id="KW-0812">Transmembrane</keyword>